<protein>
    <submittedName>
        <fullName evidence="1">Uncharacterized protein</fullName>
    </submittedName>
</protein>
<organism evidence="1 2">
    <name type="scientific">Enterobacter roggenkampii</name>
    <dbReference type="NCBI Taxonomy" id="1812935"/>
    <lineage>
        <taxon>Bacteria</taxon>
        <taxon>Pseudomonadati</taxon>
        <taxon>Pseudomonadota</taxon>
        <taxon>Gammaproteobacteria</taxon>
        <taxon>Enterobacterales</taxon>
        <taxon>Enterobacteriaceae</taxon>
        <taxon>Enterobacter</taxon>
        <taxon>Enterobacter cloacae complex</taxon>
    </lineage>
</organism>
<reference evidence="1 2" key="1">
    <citation type="submission" date="2018-10" db="EMBL/GenBank/DDBJ databases">
        <authorList>
            <person name="Vanduin D."/>
            <person name="Fouts D."/>
            <person name="Wright M."/>
            <person name="Sutton G."/>
            <person name="Nguyen K."/>
            <person name="Kreiswirth B."/>
            <person name="Chen L."/>
            <person name="Rojas L."/>
            <person name="Hujer A."/>
            <person name="Hujer K."/>
            <person name="Bonomo R."/>
            <person name="Adams M."/>
        </authorList>
    </citation>
    <scope>NUCLEOTIDE SEQUENCE [LARGE SCALE GENOMIC DNA]</scope>
    <source>
        <strain evidence="1 2">CRK0054</strain>
    </source>
</reference>
<evidence type="ECO:0000313" key="1">
    <source>
        <dbReference type="EMBL" id="RNT42065.1"/>
    </source>
</evidence>
<evidence type="ECO:0000313" key="2">
    <source>
        <dbReference type="Proteomes" id="UP000286098"/>
    </source>
</evidence>
<dbReference type="EMBL" id="NEYZ02000049">
    <property type="protein sequence ID" value="RNT42065.1"/>
    <property type="molecule type" value="Genomic_DNA"/>
</dbReference>
<gene>
    <name evidence="1" type="ORF">B9059_010780</name>
</gene>
<proteinExistence type="predicted"/>
<accession>A0AAX1WJ19</accession>
<sequence>MFVSSLVIILKQRTLPEQVFVLQIRASIRHEHPTIVLKDNIPQLKRLFFNQQSIYAGNFSFYQKVKRRLSIKHSVTHTT</sequence>
<dbReference type="AlphaFoldDB" id="A0AAX1WJ19"/>
<name>A0AAX1WJ19_9ENTR</name>
<dbReference type="Proteomes" id="UP000286098">
    <property type="component" value="Unassembled WGS sequence"/>
</dbReference>
<comment type="caution">
    <text evidence="1">The sequence shown here is derived from an EMBL/GenBank/DDBJ whole genome shotgun (WGS) entry which is preliminary data.</text>
</comment>